<feature type="transmembrane region" description="Helical" evidence="1">
    <location>
        <begin position="66"/>
        <end position="84"/>
    </location>
</feature>
<keyword evidence="1" id="KW-0472">Membrane</keyword>
<feature type="transmembrane region" description="Helical" evidence="1">
    <location>
        <begin position="37"/>
        <end position="54"/>
    </location>
</feature>
<reference evidence="3" key="1">
    <citation type="journal article" date="2019" name="Int. J. Syst. Evol. Microbiol.">
        <title>The Global Catalogue of Microorganisms (GCM) 10K type strain sequencing project: providing services to taxonomists for standard genome sequencing and annotation.</title>
        <authorList>
            <consortium name="The Broad Institute Genomics Platform"/>
            <consortium name="The Broad Institute Genome Sequencing Center for Infectious Disease"/>
            <person name="Wu L."/>
            <person name="Ma J."/>
        </authorList>
    </citation>
    <scope>NUCLEOTIDE SEQUENCE [LARGE SCALE GENOMIC DNA]</scope>
    <source>
        <strain evidence="3">TBRC 7912</strain>
    </source>
</reference>
<keyword evidence="1" id="KW-0812">Transmembrane</keyword>
<evidence type="ECO:0000256" key="1">
    <source>
        <dbReference type="SAM" id="Phobius"/>
    </source>
</evidence>
<name>A0ABV8FG11_9ACTN</name>
<feature type="transmembrane region" description="Helical" evidence="1">
    <location>
        <begin position="12"/>
        <end position="31"/>
    </location>
</feature>
<comment type="caution">
    <text evidence="2">The sequence shown here is derived from an EMBL/GenBank/DDBJ whole genome shotgun (WGS) entry which is preliminary data.</text>
</comment>
<feature type="transmembrane region" description="Helical" evidence="1">
    <location>
        <begin position="90"/>
        <end position="106"/>
    </location>
</feature>
<evidence type="ECO:0000313" key="3">
    <source>
        <dbReference type="Proteomes" id="UP001595698"/>
    </source>
</evidence>
<proteinExistence type="predicted"/>
<dbReference type="EMBL" id="JBHSBC010000056">
    <property type="protein sequence ID" value="MFC3986418.1"/>
    <property type="molecule type" value="Genomic_DNA"/>
</dbReference>
<evidence type="ECO:0008006" key="4">
    <source>
        <dbReference type="Google" id="ProtNLM"/>
    </source>
</evidence>
<accession>A0ABV8FG11</accession>
<keyword evidence="1" id="KW-1133">Transmembrane helix</keyword>
<keyword evidence="3" id="KW-1185">Reference proteome</keyword>
<dbReference type="RefSeq" id="WP_386196636.1">
    <property type="nucleotide sequence ID" value="NZ_JBHSBC010000056.1"/>
</dbReference>
<dbReference type="Proteomes" id="UP001595698">
    <property type="component" value="Unassembled WGS sequence"/>
</dbReference>
<sequence>MEQRELTGEPALWAGLIASGIQLAAAFWLPWSTVQVAAMNAVVLAGAGVWVAFTTRSVDNGGSIKAAILGAVQAVISLAVTFGWHVSNEQTATLMTFIGLVVAVFIRQTSKPKSAYALSA</sequence>
<organism evidence="2 3">
    <name type="scientific">Streptosporangium jomthongense</name>
    <dbReference type="NCBI Taxonomy" id="1193683"/>
    <lineage>
        <taxon>Bacteria</taxon>
        <taxon>Bacillati</taxon>
        <taxon>Actinomycetota</taxon>
        <taxon>Actinomycetes</taxon>
        <taxon>Streptosporangiales</taxon>
        <taxon>Streptosporangiaceae</taxon>
        <taxon>Streptosporangium</taxon>
    </lineage>
</organism>
<gene>
    <name evidence="2" type="ORF">ACFOYY_40245</name>
</gene>
<evidence type="ECO:0000313" key="2">
    <source>
        <dbReference type="EMBL" id="MFC3986418.1"/>
    </source>
</evidence>
<protein>
    <recommendedName>
        <fullName evidence="4">SPW repeat-containing protein</fullName>
    </recommendedName>
</protein>